<feature type="transmembrane region" description="Helical" evidence="4">
    <location>
        <begin position="322"/>
        <end position="347"/>
    </location>
</feature>
<dbReference type="PANTHER" id="PTHR32089:SF112">
    <property type="entry name" value="LYSOZYME-LIKE PROTEIN-RELATED"/>
    <property type="match status" value="1"/>
</dbReference>
<comment type="similarity">
    <text evidence="2">Belongs to the methyl-accepting chemotaxis (MCP) protein family.</text>
</comment>
<evidence type="ECO:0000313" key="6">
    <source>
        <dbReference type="EMBL" id="MBX0323220.1"/>
    </source>
</evidence>
<dbReference type="EMBL" id="RKLR01000003">
    <property type="protein sequence ID" value="MBX0323220.1"/>
    <property type="molecule type" value="Genomic_DNA"/>
</dbReference>
<proteinExistence type="inferred from homology"/>
<dbReference type="SUPFAM" id="SSF58104">
    <property type="entry name" value="Methyl-accepting chemotaxis protein (MCP) signaling domain"/>
    <property type="match status" value="1"/>
</dbReference>
<organism evidence="6 7">
    <name type="scientific">Haloarcula rubra</name>
    <dbReference type="NCBI Taxonomy" id="2487747"/>
    <lineage>
        <taxon>Archaea</taxon>
        <taxon>Methanobacteriati</taxon>
        <taxon>Methanobacteriota</taxon>
        <taxon>Stenosarchaea group</taxon>
        <taxon>Halobacteria</taxon>
        <taxon>Halobacteriales</taxon>
        <taxon>Haloarculaceae</taxon>
        <taxon>Haloarcula</taxon>
    </lineage>
</organism>
<dbReference type="PROSITE" id="PS50885">
    <property type="entry name" value="HAMP"/>
    <property type="match status" value="2"/>
</dbReference>
<feature type="domain" description="HAMP" evidence="5">
    <location>
        <begin position="344"/>
        <end position="396"/>
    </location>
</feature>
<evidence type="ECO:0000256" key="4">
    <source>
        <dbReference type="SAM" id="Phobius"/>
    </source>
</evidence>
<reference evidence="6 7" key="1">
    <citation type="submission" date="2021-06" db="EMBL/GenBank/DDBJ databases">
        <title>Halomicroarcula sp. a new haloarchaeum isolated from saline soil.</title>
        <authorList>
            <person name="Duran-Viseras A."/>
            <person name="Sanchez-Porro C."/>
            <person name="Ventosa A."/>
        </authorList>
    </citation>
    <scope>NUCLEOTIDE SEQUENCE [LARGE SCALE GENOMIC DNA]</scope>
    <source>
        <strain evidence="6 7">F13</strain>
    </source>
</reference>
<dbReference type="GO" id="GO:0016020">
    <property type="term" value="C:membrane"/>
    <property type="evidence" value="ECO:0007669"/>
    <property type="project" value="InterPro"/>
</dbReference>
<name>A0AAW4PRQ5_9EURY</name>
<dbReference type="AlphaFoldDB" id="A0AAW4PRQ5"/>
<dbReference type="Gene3D" id="6.10.250.1910">
    <property type="match status" value="1"/>
</dbReference>
<evidence type="ECO:0000256" key="3">
    <source>
        <dbReference type="SAM" id="Coils"/>
    </source>
</evidence>
<feature type="coiled-coil region" evidence="3">
    <location>
        <begin position="384"/>
        <end position="415"/>
    </location>
</feature>
<keyword evidence="3" id="KW-0175">Coiled coil</keyword>
<feature type="transmembrane region" description="Helical" evidence="4">
    <location>
        <begin position="34"/>
        <end position="56"/>
    </location>
</feature>
<keyword evidence="1" id="KW-0807">Transducer</keyword>
<dbReference type="Gene3D" id="1.10.287.950">
    <property type="entry name" value="Methyl-accepting chemotaxis protein"/>
    <property type="match status" value="1"/>
</dbReference>
<dbReference type="CDD" id="cd06225">
    <property type="entry name" value="HAMP"/>
    <property type="match status" value="1"/>
</dbReference>
<keyword evidence="4" id="KW-0812">Transmembrane</keyword>
<accession>A0AAW4PRQ5</accession>
<keyword evidence="4" id="KW-1133">Transmembrane helix</keyword>
<keyword evidence="7" id="KW-1185">Reference proteome</keyword>
<evidence type="ECO:0000256" key="1">
    <source>
        <dbReference type="ARBA" id="ARBA00023224"/>
    </source>
</evidence>
<comment type="caution">
    <text evidence="6">The sequence shown here is derived from an EMBL/GenBank/DDBJ whole genome shotgun (WGS) entry which is preliminary data.</text>
</comment>
<dbReference type="SMART" id="SM00304">
    <property type="entry name" value="HAMP"/>
    <property type="match status" value="2"/>
</dbReference>
<evidence type="ECO:0000259" key="5">
    <source>
        <dbReference type="PROSITE" id="PS50885"/>
    </source>
</evidence>
<evidence type="ECO:0000256" key="2">
    <source>
        <dbReference type="ARBA" id="ARBA00029447"/>
    </source>
</evidence>
<keyword evidence="4" id="KW-0472">Membrane</keyword>
<dbReference type="GO" id="GO:0007165">
    <property type="term" value="P:signal transduction"/>
    <property type="evidence" value="ECO:0007669"/>
    <property type="project" value="UniProtKB-KW"/>
</dbReference>
<dbReference type="Pfam" id="PF00672">
    <property type="entry name" value="HAMP"/>
    <property type="match status" value="1"/>
</dbReference>
<sequence length="634" mass="68038">MSGQDSSSAGASGTDDASGGLLATIVPDAIRRNFALKFGIVLVVMALSVGAIGLLATDQVRTYTETQVTDEYRGVAAQEGNIIEQWFERNRLSVQFVSSSDVWTSDDAEDLRAELRNREAGLSADVSNVHLVEREITGTSIVASTSLSAGTNVSTINRGWTTETQFDRAGEVVHSSVYQTQTGPVVGFMSPVDASQNRYIVIEYAVGGITESLQGSERSAGGFTQVVNASNVVMLDEGPDGGVGDALLQPYASGSEATAPISAANDLRGRDQEAGVVATMPASSVLDEKYTVGYSPIAGTDWVVLVHAPYSAVFGFVENVQLYGLVGTALMVLLIGGVGAALGYNTATAIDRLTRKTDQMRQGNLDVDISTARIDNIGRLYDGFGDMRNALKQQIDEAERARKEAEVSRAEAMEVNNYLQEKADEFSEVMEAAAAGNLTERMETDGENESMDRIASEFNGMINELEKTVGQLRSFADDVADSGDVVLTSAESVRDASEQVAESVQKISDDAYDQKERLQTLSEDLDHLVETLERLEAENPEVDMGDSLAEFRTTATTLQEAADTSEAMMAESETVAGAAEEQAAELNEVSTRAERLKRYAQPLGDILNRFETEAEHEFVFSGGPSQGLAENDDE</sequence>
<evidence type="ECO:0000313" key="7">
    <source>
        <dbReference type="Proteomes" id="UP001430377"/>
    </source>
</evidence>
<gene>
    <name evidence="6" type="ORF">EGH21_09280</name>
</gene>
<feature type="coiled-coil region" evidence="3">
    <location>
        <begin position="569"/>
        <end position="599"/>
    </location>
</feature>
<dbReference type="RefSeq" id="WP_220618197.1">
    <property type="nucleotide sequence ID" value="NZ_RKLR01000003.1"/>
</dbReference>
<dbReference type="InterPro" id="IPR003660">
    <property type="entry name" value="HAMP_dom"/>
</dbReference>
<dbReference type="PANTHER" id="PTHR32089">
    <property type="entry name" value="METHYL-ACCEPTING CHEMOTAXIS PROTEIN MCPB"/>
    <property type="match status" value="1"/>
</dbReference>
<protein>
    <submittedName>
        <fullName evidence="6">Methyl-accepting chemotaxis protein</fullName>
    </submittedName>
</protein>
<feature type="domain" description="HAMP" evidence="5">
    <location>
        <begin position="417"/>
        <end position="470"/>
    </location>
</feature>
<dbReference type="Proteomes" id="UP001430377">
    <property type="component" value="Unassembled WGS sequence"/>
</dbReference>